<name>A0ACC7NA97_9BURK</name>
<reference evidence="1 2" key="1">
    <citation type="journal article" date="2024" name="Chem. Sci.">
        <title>Discovery of megapolipeptins by genome mining of a Burkholderiales bacteria collection.</title>
        <authorList>
            <person name="Paulo B.S."/>
            <person name="Recchia M.J.J."/>
            <person name="Lee S."/>
            <person name="Fergusson C.H."/>
            <person name="Romanowski S.B."/>
            <person name="Hernandez A."/>
            <person name="Krull N."/>
            <person name="Liu D.Y."/>
            <person name="Cavanagh H."/>
            <person name="Bos A."/>
            <person name="Gray C.A."/>
            <person name="Murphy B.T."/>
            <person name="Linington R.G."/>
            <person name="Eustaquio A.S."/>
        </authorList>
    </citation>
    <scope>NUCLEOTIDE SEQUENCE [LARGE SCALE GENOMIC DNA]</scope>
    <source>
        <strain evidence="1 2">RL18-126-BIB-B</strain>
    </source>
</reference>
<keyword evidence="2" id="KW-1185">Reference proteome</keyword>
<protein>
    <submittedName>
        <fullName evidence="1">SRPBCC family protein</fullName>
    </submittedName>
</protein>
<gene>
    <name evidence="1" type="ORF">PQR01_10550</name>
</gene>
<proteinExistence type="predicted"/>
<accession>A0ACC7NA97</accession>
<dbReference type="EMBL" id="JAQQDW010000015">
    <property type="protein sequence ID" value="MFM0103899.1"/>
    <property type="molecule type" value="Genomic_DNA"/>
</dbReference>
<sequence>MSKRDDYMPGPAAGAEVRKDGEKWTLVLVRELRHSPQKVWNALTDPASLREWAPFDADRSLAAVGPVKLSTVGTPTPQVSETEVTRADAPKLLEYRWGDNDMRWELEPLGDGTRLTLWHNIDRGFIAMGAAGWHICLDVLDRLVGDEPIGRIVGGEAMKFGWPRLNEEYAKRFGI</sequence>
<evidence type="ECO:0000313" key="2">
    <source>
        <dbReference type="Proteomes" id="UP001629235"/>
    </source>
</evidence>
<comment type="caution">
    <text evidence="1">The sequence shown here is derived from an EMBL/GenBank/DDBJ whole genome shotgun (WGS) entry which is preliminary data.</text>
</comment>
<organism evidence="1 2">
    <name type="scientific">Paraburkholderia rhynchosiae</name>
    <dbReference type="NCBI Taxonomy" id="487049"/>
    <lineage>
        <taxon>Bacteria</taxon>
        <taxon>Pseudomonadati</taxon>
        <taxon>Pseudomonadota</taxon>
        <taxon>Betaproteobacteria</taxon>
        <taxon>Burkholderiales</taxon>
        <taxon>Burkholderiaceae</taxon>
        <taxon>Paraburkholderia</taxon>
    </lineage>
</organism>
<evidence type="ECO:0000313" key="1">
    <source>
        <dbReference type="EMBL" id="MFM0103899.1"/>
    </source>
</evidence>
<dbReference type="Proteomes" id="UP001629235">
    <property type="component" value="Unassembled WGS sequence"/>
</dbReference>